<dbReference type="Gene3D" id="3.40.1090.10">
    <property type="entry name" value="Cytosolic phospholipase A2 catalytic domain"/>
    <property type="match status" value="1"/>
</dbReference>
<evidence type="ECO:0000313" key="11">
    <source>
        <dbReference type="Proteomes" id="UP000663829"/>
    </source>
</evidence>
<dbReference type="EMBL" id="CAJOBC010004140">
    <property type="protein sequence ID" value="CAF3816226.1"/>
    <property type="molecule type" value="Genomic_DNA"/>
</dbReference>
<evidence type="ECO:0000256" key="5">
    <source>
        <dbReference type="ARBA" id="ARBA00022963"/>
    </source>
</evidence>
<keyword evidence="4" id="KW-0862">Zinc</keyword>
<dbReference type="Proteomes" id="UP000681722">
    <property type="component" value="Unassembled WGS sequence"/>
</dbReference>
<sequence length="556" mass="64586">MTFSPSSRVSTNRRCDNCGVSINQTSWFQCAICKEFDLCYLCKEQKIPLLADSNDKHKRFHESQKMEYNGNEHMKLVFYQPALTPDISKAKQQRLNRMMEAKKIKNDYEMFIVTNKLREMQVEEKNASPEEQQHEIEEVKRQLSQMIVDYHLQSSTKNIHILSLDGGGVRGYMPIKILRHAIETKFREKLDRNEIVFLQAQEMFSSQFDYFVGTSTGGFIAFCLAVNYTLLDLEHIYSRFGDYFVKTWTGPMLCAKYDPKYIHNEIDNIINKTELNGKKLSAATSTLYDLHNLLNPKCGANEHELAMHGNLLEFDDDDNDSNKVSNFKAREKMLIITSYNATTNSMTAFNTSYAPHWSYRIADVLKATMAAPTYFPPHPVHKWNKTENGEFHKDKNPEIFIDGGVFANDPELTALWAIRMQWKKMINYYLLAIGTGYYSEPISPSNRGGYIGWIFNNGLLINTLMEATRSLTETITNNLAKFGNVRRMKFNFEITKYMNLDDPLFITTFDQEWDELLKNGTMVDGQVLRDDDGKLVTDFDALMRFYDHYIYHEKQN</sequence>
<evidence type="ECO:0000313" key="10">
    <source>
        <dbReference type="EMBL" id="CAF3816226.1"/>
    </source>
</evidence>
<proteinExistence type="predicted"/>
<name>A0A814K9E6_9BILA</name>
<dbReference type="PANTHER" id="PTHR24185:SF1">
    <property type="entry name" value="CALCIUM-INDEPENDENT PHOSPHOLIPASE A2-GAMMA"/>
    <property type="match status" value="1"/>
</dbReference>
<feature type="active site" description="Proton acceptor" evidence="7">
    <location>
        <position position="402"/>
    </location>
</feature>
<feature type="short sequence motif" description="GXGXXG" evidence="7">
    <location>
        <begin position="166"/>
        <end position="171"/>
    </location>
</feature>
<keyword evidence="1" id="KW-0479">Metal-binding</keyword>
<dbReference type="InterPro" id="IPR043145">
    <property type="entry name" value="Znf_ZZ_sf"/>
</dbReference>
<evidence type="ECO:0000256" key="1">
    <source>
        <dbReference type="ARBA" id="ARBA00022723"/>
    </source>
</evidence>
<reference evidence="9" key="1">
    <citation type="submission" date="2021-02" db="EMBL/GenBank/DDBJ databases">
        <authorList>
            <person name="Nowell W R."/>
        </authorList>
    </citation>
    <scope>NUCLEOTIDE SEQUENCE</scope>
</reference>
<organism evidence="9 11">
    <name type="scientific">Didymodactylos carnosus</name>
    <dbReference type="NCBI Taxonomy" id="1234261"/>
    <lineage>
        <taxon>Eukaryota</taxon>
        <taxon>Metazoa</taxon>
        <taxon>Spiralia</taxon>
        <taxon>Gnathifera</taxon>
        <taxon>Rotifera</taxon>
        <taxon>Eurotatoria</taxon>
        <taxon>Bdelloidea</taxon>
        <taxon>Philodinida</taxon>
        <taxon>Philodinidae</taxon>
        <taxon>Didymodactylos</taxon>
    </lineage>
</organism>
<dbReference type="GO" id="GO:0008270">
    <property type="term" value="F:zinc ion binding"/>
    <property type="evidence" value="ECO:0007669"/>
    <property type="project" value="UniProtKB-KW"/>
</dbReference>
<dbReference type="SUPFAM" id="SSF52151">
    <property type="entry name" value="FabD/lysophospholipase-like"/>
    <property type="match status" value="1"/>
</dbReference>
<accession>A0A814K9E6</accession>
<feature type="short sequence motif" description="GXSXG" evidence="7">
    <location>
        <begin position="213"/>
        <end position="217"/>
    </location>
</feature>
<evidence type="ECO:0000259" key="8">
    <source>
        <dbReference type="PROSITE" id="PS51635"/>
    </source>
</evidence>
<dbReference type="GO" id="GO:0016020">
    <property type="term" value="C:membrane"/>
    <property type="evidence" value="ECO:0007669"/>
    <property type="project" value="TreeGrafter"/>
</dbReference>
<evidence type="ECO:0000313" key="9">
    <source>
        <dbReference type="EMBL" id="CAF1046326.1"/>
    </source>
</evidence>
<dbReference type="InterPro" id="IPR016035">
    <property type="entry name" value="Acyl_Trfase/lysoPLipase"/>
</dbReference>
<protein>
    <recommendedName>
        <fullName evidence="8">PNPLA domain-containing protein</fullName>
    </recommendedName>
</protein>
<evidence type="ECO:0000256" key="7">
    <source>
        <dbReference type="PROSITE-ProRule" id="PRU01161"/>
    </source>
</evidence>
<feature type="domain" description="PNPLA" evidence="8">
    <location>
        <begin position="162"/>
        <end position="415"/>
    </location>
</feature>
<dbReference type="GO" id="GO:0016042">
    <property type="term" value="P:lipid catabolic process"/>
    <property type="evidence" value="ECO:0007669"/>
    <property type="project" value="UniProtKB-UniRule"/>
</dbReference>
<feature type="active site" description="Nucleophile" evidence="7">
    <location>
        <position position="215"/>
    </location>
</feature>
<dbReference type="PANTHER" id="PTHR24185">
    <property type="entry name" value="CALCIUM-INDEPENDENT PHOSPHOLIPASE A2-GAMMA"/>
    <property type="match status" value="1"/>
</dbReference>
<evidence type="ECO:0000256" key="4">
    <source>
        <dbReference type="ARBA" id="ARBA00022833"/>
    </source>
</evidence>
<dbReference type="EMBL" id="CAJNOQ010004139">
    <property type="protein sequence ID" value="CAF1046326.1"/>
    <property type="molecule type" value="Genomic_DNA"/>
</dbReference>
<dbReference type="Pfam" id="PF01734">
    <property type="entry name" value="Patatin"/>
    <property type="match status" value="1"/>
</dbReference>
<dbReference type="Gene3D" id="3.30.60.90">
    <property type="match status" value="1"/>
</dbReference>
<keyword evidence="3 7" id="KW-0378">Hydrolase</keyword>
<dbReference type="OrthoDB" id="10021675at2759"/>
<dbReference type="SUPFAM" id="SSF57850">
    <property type="entry name" value="RING/U-box"/>
    <property type="match status" value="1"/>
</dbReference>
<dbReference type="InterPro" id="IPR002641">
    <property type="entry name" value="PNPLA_dom"/>
</dbReference>
<dbReference type="GO" id="GO:0004620">
    <property type="term" value="F:phospholipase activity"/>
    <property type="evidence" value="ECO:0007669"/>
    <property type="project" value="TreeGrafter"/>
</dbReference>
<dbReference type="AlphaFoldDB" id="A0A814K9E6"/>
<gene>
    <name evidence="9" type="ORF">GPM918_LOCUS16046</name>
    <name evidence="10" type="ORF">SRO942_LOCUS16049</name>
</gene>
<keyword evidence="11" id="KW-1185">Reference proteome</keyword>
<dbReference type="PROSITE" id="PS51635">
    <property type="entry name" value="PNPLA"/>
    <property type="match status" value="1"/>
</dbReference>
<dbReference type="CDD" id="cd07199">
    <property type="entry name" value="Pat17_PNPLA8_PNPLA9_like"/>
    <property type="match status" value="1"/>
</dbReference>
<dbReference type="Proteomes" id="UP000663829">
    <property type="component" value="Unassembled WGS sequence"/>
</dbReference>
<feature type="short sequence motif" description="DGA/G" evidence="7">
    <location>
        <begin position="402"/>
        <end position="404"/>
    </location>
</feature>
<evidence type="ECO:0000256" key="2">
    <source>
        <dbReference type="ARBA" id="ARBA00022771"/>
    </source>
</evidence>
<keyword evidence="6 7" id="KW-0443">Lipid metabolism</keyword>
<keyword evidence="2" id="KW-0863">Zinc-finger</keyword>
<evidence type="ECO:0000256" key="3">
    <source>
        <dbReference type="ARBA" id="ARBA00022801"/>
    </source>
</evidence>
<dbReference type="GO" id="GO:0006631">
    <property type="term" value="P:fatty acid metabolic process"/>
    <property type="evidence" value="ECO:0007669"/>
    <property type="project" value="TreeGrafter"/>
</dbReference>
<keyword evidence="5 7" id="KW-0442">Lipid degradation</keyword>
<comment type="caution">
    <text evidence="9">The sequence shown here is derived from an EMBL/GenBank/DDBJ whole genome shotgun (WGS) entry which is preliminary data.</text>
</comment>
<evidence type="ECO:0000256" key="6">
    <source>
        <dbReference type="ARBA" id="ARBA00023098"/>
    </source>
</evidence>